<dbReference type="PANTHER" id="PTHR43065:SF10">
    <property type="entry name" value="PEROXIDE STRESS-ACTIVATED HISTIDINE KINASE MAK3"/>
    <property type="match status" value="1"/>
</dbReference>
<dbReference type="InterPro" id="IPR003661">
    <property type="entry name" value="HisK_dim/P_dom"/>
</dbReference>
<keyword evidence="6" id="KW-0418">Kinase</keyword>
<dbReference type="SMART" id="SM00388">
    <property type="entry name" value="HisKA"/>
    <property type="match status" value="1"/>
</dbReference>
<dbReference type="InterPro" id="IPR036097">
    <property type="entry name" value="HisK_dim/P_sf"/>
</dbReference>
<dbReference type="Pfam" id="PF00512">
    <property type="entry name" value="HisKA"/>
    <property type="match status" value="1"/>
</dbReference>
<dbReference type="EMBL" id="BAABRU010000006">
    <property type="protein sequence ID" value="GAA5528199.1"/>
    <property type="molecule type" value="Genomic_DNA"/>
</dbReference>
<comment type="caution">
    <text evidence="11">The sequence shown here is derived from an EMBL/GenBank/DDBJ whole genome shotgun (WGS) entry which is preliminary data.</text>
</comment>
<dbReference type="Pfam" id="PF02518">
    <property type="entry name" value="HATPase_c"/>
    <property type="match status" value="1"/>
</dbReference>
<evidence type="ECO:0000256" key="6">
    <source>
        <dbReference type="ARBA" id="ARBA00022777"/>
    </source>
</evidence>
<evidence type="ECO:0000256" key="4">
    <source>
        <dbReference type="ARBA" id="ARBA00022679"/>
    </source>
</evidence>
<evidence type="ECO:0000313" key="11">
    <source>
        <dbReference type="EMBL" id="GAA5528199.1"/>
    </source>
</evidence>
<dbReference type="SMART" id="SM00387">
    <property type="entry name" value="HATPase_c"/>
    <property type="match status" value="1"/>
</dbReference>
<dbReference type="RefSeq" id="WP_345721811.1">
    <property type="nucleotide sequence ID" value="NZ_BAABRU010000006.1"/>
</dbReference>
<evidence type="ECO:0000256" key="5">
    <source>
        <dbReference type="ARBA" id="ARBA00022741"/>
    </source>
</evidence>
<evidence type="ECO:0000256" key="3">
    <source>
        <dbReference type="ARBA" id="ARBA00022553"/>
    </source>
</evidence>
<dbReference type="SUPFAM" id="SSF55874">
    <property type="entry name" value="ATPase domain of HSP90 chaperone/DNA topoisomerase II/histidine kinase"/>
    <property type="match status" value="1"/>
</dbReference>
<keyword evidence="9" id="KW-0472">Membrane</keyword>
<sequence length="439" mass="48175">MLQSIKQRYWLWFVLSSELIITALHYLTSAHLLPYHSIYRSLYYVPVGVAAVIWGRWAGIGLALFTALVYLPHAHWLDAHSASSWLDNGLEMATLIVVAALVGTLAEREQQAHSRAESLHVYIHDVLASLPVGVATIEQQQLKLQNPTAQILLQPTPTLAQLPQTNGYSEIQVNQIALAVRRSDLHNLQGQPIGAVLVFEDIREQQAIAERIRQAERMAALGQLAGGLAHEARNPLGVVRATSQLLGTKLAQQPNLASYTSVINSEVDRLDRLISSLLDYAHPQALQRQPLAINQLLSEFVAACQPLAAEYSVELQLTSAKAELWVEADRDAIWQILLNLLLNALQASQTGQIIQLESLVAAQQLEIRIQDQGKGIDPAIRERIFDPFFTTRDDGTGMGLALVARSVAEHGGTISFEPGPDCGTLARLRLPLASQGAKQ</sequence>
<dbReference type="InterPro" id="IPR005467">
    <property type="entry name" value="His_kinase_dom"/>
</dbReference>
<dbReference type="CDD" id="cd00082">
    <property type="entry name" value="HisKA"/>
    <property type="match status" value="1"/>
</dbReference>
<dbReference type="PRINTS" id="PR00344">
    <property type="entry name" value="BCTRLSENSOR"/>
</dbReference>
<reference evidence="11 12" key="1">
    <citation type="submission" date="2024-02" db="EMBL/GenBank/DDBJ databases">
        <title>Herpetosiphon gulosus NBRC 112829.</title>
        <authorList>
            <person name="Ichikawa N."/>
            <person name="Katano-Makiyama Y."/>
            <person name="Hidaka K."/>
        </authorList>
    </citation>
    <scope>NUCLEOTIDE SEQUENCE [LARGE SCALE GENOMIC DNA]</scope>
    <source>
        <strain evidence="11 12">NBRC 112829</strain>
    </source>
</reference>
<name>A0ABP9WYQ7_9CHLR</name>
<feature type="domain" description="Histidine kinase" evidence="10">
    <location>
        <begin position="227"/>
        <end position="434"/>
    </location>
</feature>
<dbReference type="Proteomes" id="UP001428290">
    <property type="component" value="Unassembled WGS sequence"/>
</dbReference>
<dbReference type="InterPro" id="IPR036890">
    <property type="entry name" value="HATPase_C_sf"/>
</dbReference>
<evidence type="ECO:0000259" key="10">
    <source>
        <dbReference type="PROSITE" id="PS50109"/>
    </source>
</evidence>
<keyword evidence="9" id="KW-1133">Transmembrane helix</keyword>
<dbReference type="PANTHER" id="PTHR43065">
    <property type="entry name" value="SENSOR HISTIDINE KINASE"/>
    <property type="match status" value="1"/>
</dbReference>
<evidence type="ECO:0000256" key="8">
    <source>
        <dbReference type="ARBA" id="ARBA00023012"/>
    </source>
</evidence>
<protein>
    <recommendedName>
        <fullName evidence="2">histidine kinase</fullName>
        <ecNumber evidence="2">2.7.13.3</ecNumber>
    </recommendedName>
</protein>
<evidence type="ECO:0000313" key="12">
    <source>
        <dbReference type="Proteomes" id="UP001428290"/>
    </source>
</evidence>
<keyword evidence="9" id="KW-0812">Transmembrane</keyword>
<dbReference type="Gene3D" id="3.30.565.10">
    <property type="entry name" value="Histidine kinase-like ATPase, C-terminal domain"/>
    <property type="match status" value="1"/>
</dbReference>
<feature type="transmembrane region" description="Helical" evidence="9">
    <location>
        <begin position="85"/>
        <end position="106"/>
    </location>
</feature>
<evidence type="ECO:0000256" key="7">
    <source>
        <dbReference type="ARBA" id="ARBA00022840"/>
    </source>
</evidence>
<comment type="catalytic activity">
    <reaction evidence="1">
        <text>ATP + protein L-histidine = ADP + protein N-phospho-L-histidine.</text>
        <dbReference type="EC" id="2.7.13.3"/>
    </reaction>
</comment>
<dbReference type="Gene3D" id="1.10.287.130">
    <property type="match status" value="1"/>
</dbReference>
<feature type="transmembrane region" description="Helical" evidence="9">
    <location>
        <begin position="9"/>
        <end position="27"/>
    </location>
</feature>
<dbReference type="InterPro" id="IPR003594">
    <property type="entry name" value="HATPase_dom"/>
</dbReference>
<keyword evidence="7" id="KW-0067">ATP-binding</keyword>
<feature type="transmembrane region" description="Helical" evidence="9">
    <location>
        <begin position="47"/>
        <end position="73"/>
    </location>
</feature>
<evidence type="ECO:0000256" key="1">
    <source>
        <dbReference type="ARBA" id="ARBA00000085"/>
    </source>
</evidence>
<keyword evidence="4" id="KW-0808">Transferase</keyword>
<keyword evidence="8" id="KW-0902">Two-component regulatory system</keyword>
<evidence type="ECO:0000256" key="9">
    <source>
        <dbReference type="SAM" id="Phobius"/>
    </source>
</evidence>
<keyword evidence="5" id="KW-0547">Nucleotide-binding</keyword>
<dbReference type="SUPFAM" id="SSF47384">
    <property type="entry name" value="Homodimeric domain of signal transducing histidine kinase"/>
    <property type="match status" value="1"/>
</dbReference>
<proteinExistence type="predicted"/>
<organism evidence="11 12">
    <name type="scientific">Herpetosiphon gulosus</name>
    <dbReference type="NCBI Taxonomy" id="1973496"/>
    <lineage>
        <taxon>Bacteria</taxon>
        <taxon>Bacillati</taxon>
        <taxon>Chloroflexota</taxon>
        <taxon>Chloroflexia</taxon>
        <taxon>Herpetosiphonales</taxon>
        <taxon>Herpetosiphonaceae</taxon>
        <taxon>Herpetosiphon</taxon>
    </lineage>
</organism>
<gene>
    <name evidence="11" type="primary">sasA_14</name>
    <name evidence="11" type="ORF">Hgul01_01996</name>
</gene>
<dbReference type="PROSITE" id="PS50109">
    <property type="entry name" value="HIS_KIN"/>
    <property type="match status" value="1"/>
</dbReference>
<accession>A0ABP9WYQ7</accession>
<dbReference type="EC" id="2.7.13.3" evidence="2"/>
<keyword evidence="12" id="KW-1185">Reference proteome</keyword>
<evidence type="ECO:0000256" key="2">
    <source>
        <dbReference type="ARBA" id="ARBA00012438"/>
    </source>
</evidence>
<dbReference type="InterPro" id="IPR004358">
    <property type="entry name" value="Sig_transdc_His_kin-like_C"/>
</dbReference>
<keyword evidence="3" id="KW-0597">Phosphoprotein</keyword>